<dbReference type="STRING" id="74348.SAMN04488523_104302"/>
<dbReference type="GO" id="GO:0009279">
    <property type="term" value="C:cell outer membrane"/>
    <property type="evidence" value="ECO:0007669"/>
    <property type="project" value="UniProtKB-SubCell"/>
</dbReference>
<dbReference type="EMBL" id="FOMW01000004">
    <property type="protein sequence ID" value="SFE04423.1"/>
    <property type="molecule type" value="Genomic_DNA"/>
</dbReference>
<comment type="subcellular location">
    <subcellularLocation>
        <location evidence="1">Cell outer membrane</location>
    </subcellularLocation>
</comment>
<evidence type="ECO:0000313" key="8">
    <source>
        <dbReference type="Proteomes" id="UP000198977"/>
    </source>
</evidence>
<evidence type="ECO:0000256" key="1">
    <source>
        <dbReference type="ARBA" id="ARBA00004442"/>
    </source>
</evidence>
<dbReference type="Proteomes" id="UP000198977">
    <property type="component" value="Unassembled WGS sequence"/>
</dbReference>
<name>A0A1I1XFA2_9RHOB</name>
<evidence type="ECO:0000256" key="5">
    <source>
        <dbReference type="ARBA" id="ARBA00023237"/>
    </source>
</evidence>
<evidence type="ECO:0000256" key="3">
    <source>
        <dbReference type="ARBA" id="ARBA00022729"/>
    </source>
</evidence>
<comment type="similarity">
    <text evidence="2">Belongs to the MipA/OmpV family.</text>
</comment>
<dbReference type="Pfam" id="PF06629">
    <property type="entry name" value="MipA"/>
    <property type="match status" value="1"/>
</dbReference>
<feature type="chain" id="PRO_5011755904" evidence="6">
    <location>
        <begin position="24"/>
        <end position="257"/>
    </location>
</feature>
<keyword evidence="4" id="KW-0472">Membrane</keyword>
<accession>A0A1I1XFA2</accession>
<dbReference type="InterPro" id="IPR010583">
    <property type="entry name" value="MipA"/>
</dbReference>
<organism evidence="7 8">
    <name type="scientific">Sulfitobacter brevis</name>
    <dbReference type="NCBI Taxonomy" id="74348"/>
    <lineage>
        <taxon>Bacteria</taxon>
        <taxon>Pseudomonadati</taxon>
        <taxon>Pseudomonadota</taxon>
        <taxon>Alphaproteobacteria</taxon>
        <taxon>Rhodobacterales</taxon>
        <taxon>Roseobacteraceae</taxon>
        <taxon>Sulfitobacter</taxon>
    </lineage>
</organism>
<sequence>MRLSPTFTLGLVLATSAALPAAAQERSFNFSLRGGVSAAPDYPGSDAYGAAPDLGFTFGALKWGPINAGNGIYEIPDNGFAFKGAFRYIGAREASENPELQGLNDIDDTIELGFGVAYREANWQAFGEVRKGFGGSEGISGTIGADVIFRPNSRLTVTAGPRFNLGNDTYAATYFGVSGVEALASPNFGAFDAKGGLLGAGVEVEATYRIGDAWAIEGAVEYEHLLNDAAASPITQFGSEDQWTVRLGLSRAFTLRF</sequence>
<gene>
    <name evidence="7" type="ORF">SAMN04488523_104302</name>
</gene>
<dbReference type="AlphaFoldDB" id="A0A1I1XFA2"/>
<evidence type="ECO:0000313" key="7">
    <source>
        <dbReference type="EMBL" id="SFE04423.1"/>
    </source>
</evidence>
<keyword evidence="8" id="KW-1185">Reference proteome</keyword>
<dbReference type="PANTHER" id="PTHR38776:SF1">
    <property type="entry name" value="MLTA-INTERACTING PROTEIN-RELATED"/>
    <property type="match status" value="1"/>
</dbReference>
<evidence type="ECO:0000256" key="4">
    <source>
        <dbReference type="ARBA" id="ARBA00023136"/>
    </source>
</evidence>
<feature type="signal peptide" evidence="6">
    <location>
        <begin position="1"/>
        <end position="23"/>
    </location>
</feature>
<reference evidence="7 8" key="1">
    <citation type="submission" date="2016-10" db="EMBL/GenBank/DDBJ databases">
        <authorList>
            <person name="de Groot N.N."/>
        </authorList>
    </citation>
    <scope>NUCLEOTIDE SEQUENCE [LARGE SCALE GENOMIC DNA]</scope>
    <source>
        <strain evidence="7 8">DSM 11443</strain>
    </source>
</reference>
<dbReference type="RefSeq" id="WP_093923219.1">
    <property type="nucleotide sequence ID" value="NZ_FOMW01000004.1"/>
</dbReference>
<evidence type="ECO:0000256" key="2">
    <source>
        <dbReference type="ARBA" id="ARBA00005722"/>
    </source>
</evidence>
<keyword evidence="5" id="KW-0998">Cell outer membrane</keyword>
<protein>
    <submittedName>
        <fullName evidence="7">MltA-interacting protein MipA</fullName>
    </submittedName>
</protein>
<dbReference type="PANTHER" id="PTHR38776">
    <property type="entry name" value="MLTA-INTERACTING PROTEIN-RELATED"/>
    <property type="match status" value="1"/>
</dbReference>
<keyword evidence="3 6" id="KW-0732">Signal</keyword>
<evidence type="ECO:0000256" key="6">
    <source>
        <dbReference type="SAM" id="SignalP"/>
    </source>
</evidence>
<dbReference type="OrthoDB" id="5462484at2"/>
<proteinExistence type="inferred from homology"/>